<dbReference type="EMBL" id="JBBJBU010000016">
    <property type="protein sequence ID" value="KAK7202675.1"/>
    <property type="molecule type" value="Genomic_DNA"/>
</dbReference>
<sequence length="568" mass="62453">MDYTESRVEIPVSASSSPPNSLIIGTLTTPSTPSYPSSVVVVAHGFSGHKDYIYHRVLASKLASKLGVYCLRFDFRDCGDSAEIETEEKRVLEEDYSDLKDVLAYARQQLKLFVLASVGHSRGAIATLTYSVLYDPTIPHLINCSGRYTSHDIVERTNMMSSTWQEDNGLYFKCLRHGSVSKRWFAAAETHSLSTVDMSMLARLLPPAHDTDFLTIFGLADELIAVTDAACYANLLAGAHTLKLIPEVGHNFYAIAADGTKLANKNPEVADTIVDFLSPERIRERFVKRNLFMGETRRWKTVDGVLNFRDLGGWKVKSATTAAAAPRVRTGFIYRAAALSTITPTGVDAAKELGLRKSIDLRSTVECHKGGIYAVPGMERVHLPLGKNEDMSPAEIAKKLSSLDVSDEEGFVAVYKDFLDQGVRSYKYVFDHIKDEPQAPIVIHCTAGKDRTGVICALILLLAGVDHDTIAREYELTTHGLAAEYEKILAGLDGSLPPGAEEGTRNQILERIMSSRYETMRKMLDVIDDEFGGVEGYLSTHLSFSPADIATIKRNLLTDADASAKANL</sequence>
<dbReference type="SUPFAM" id="SSF53474">
    <property type="entry name" value="alpha/beta-Hydrolases"/>
    <property type="match status" value="1"/>
</dbReference>
<dbReference type="SUPFAM" id="SSF52799">
    <property type="entry name" value="(Phosphotyrosine protein) phosphatases II"/>
    <property type="match status" value="1"/>
</dbReference>
<dbReference type="InterPro" id="IPR026893">
    <property type="entry name" value="Tyr/Ser_Pase_IphP-type"/>
</dbReference>
<dbReference type="Pfam" id="PF13350">
    <property type="entry name" value="Y_phosphatase3"/>
    <property type="match status" value="1"/>
</dbReference>
<dbReference type="PANTHER" id="PTHR31126">
    <property type="entry name" value="TYROSINE-PROTEIN PHOSPHATASE"/>
    <property type="match status" value="1"/>
</dbReference>
<name>A0ABR1EYJ6_9ASCO</name>
<dbReference type="InterPro" id="IPR029021">
    <property type="entry name" value="Prot-tyrosine_phosphatase-like"/>
</dbReference>
<dbReference type="PROSITE" id="PS00383">
    <property type="entry name" value="TYR_PHOSPHATASE_1"/>
    <property type="match status" value="1"/>
</dbReference>
<dbReference type="InterPro" id="IPR016130">
    <property type="entry name" value="Tyr_Pase_AS"/>
</dbReference>
<dbReference type="InterPro" id="IPR000387">
    <property type="entry name" value="Tyr_Pase_dom"/>
</dbReference>
<reference evidence="2 3" key="1">
    <citation type="submission" date="2024-03" db="EMBL/GenBank/DDBJ databases">
        <title>Genome-scale model development and genomic sequencing of the oleaginous clade Lipomyces.</title>
        <authorList>
            <consortium name="Lawrence Berkeley National Laboratory"/>
            <person name="Czajka J.J."/>
            <person name="Han Y."/>
            <person name="Kim J."/>
            <person name="Mondo S.J."/>
            <person name="Hofstad B.A."/>
            <person name="Robles A."/>
            <person name="Haridas S."/>
            <person name="Riley R."/>
            <person name="LaButti K."/>
            <person name="Pangilinan J."/>
            <person name="Andreopoulos W."/>
            <person name="Lipzen A."/>
            <person name="Yan J."/>
            <person name="Wang M."/>
            <person name="Ng V."/>
            <person name="Grigoriev I.V."/>
            <person name="Spatafora J.W."/>
            <person name="Magnuson J.K."/>
            <person name="Baker S.E."/>
            <person name="Pomraning K.R."/>
        </authorList>
    </citation>
    <scope>NUCLEOTIDE SEQUENCE [LARGE SCALE GENOMIC DNA]</scope>
    <source>
        <strain evidence="2 3">Phaff 52-87</strain>
    </source>
</reference>
<dbReference type="InterPro" id="IPR000073">
    <property type="entry name" value="AB_hydrolase_1"/>
</dbReference>
<dbReference type="RefSeq" id="XP_064765708.1">
    <property type="nucleotide sequence ID" value="XM_064913781.1"/>
</dbReference>
<dbReference type="Proteomes" id="UP001498771">
    <property type="component" value="Unassembled WGS sequence"/>
</dbReference>
<protein>
    <submittedName>
        <fullName evidence="2">Protein-tyrosine phosphatase-like protein</fullName>
    </submittedName>
</protein>
<feature type="domain" description="Tyrosine specific protein phosphatases" evidence="1">
    <location>
        <begin position="409"/>
        <end position="489"/>
    </location>
</feature>
<dbReference type="PROSITE" id="PS50056">
    <property type="entry name" value="TYR_PHOSPHATASE_2"/>
    <property type="match status" value="1"/>
</dbReference>
<accession>A0ABR1EYJ6</accession>
<evidence type="ECO:0000313" key="3">
    <source>
        <dbReference type="Proteomes" id="UP001498771"/>
    </source>
</evidence>
<dbReference type="Gene3D" id="3.40.50.1820">
    <property type="entry name" value="alpha/beta hydrolase"/>
    <property type="match status" value="1"/>
</dbReference>
<dbReference type="Pfam" id="PF00561">
    <property type="entry name" value="Abhydrolase_1"/>
    <property type="match status" value="1"/>
</dbReference>
<dbReference type="GeneID" id="90039293"/>
<proteinExistence type="predicted"/>
<gene>
    <name evidence="2" type="ORF">BZA70DRAFT_285721</name>
</gene>
<organism evidence="2 3">
    <name type="scientific">Myxozyma melibiosi</name>
    <dbReference type="NCBI Taxonomy" id="54550"/>
    <lineage>
        <taxon>Eukaryota</taxon>
        <taxon>Fungi</taxon>
        <taxon>Dikarya</taxon>
        <taxon>Ascomycota</taxon>
        <taxon>Saccharomycotina</taxon>
        <taxon>Lipomycetes</taxon>
        <taxon>Lipomycetales</taxon>
        <taxon>Lipomycetaceae</taxon>
        <taxon>Myxozyma</taxon>
    </lineage>
</organism>
<evidence type="ECO:0000259" key="1">
    <source>
        <dbReference type="PROSITE" id="PS50056"/>
    </source>
</evidence>
<comment type="caution">
    <text evidence="2">The sequence shown here is derived from an EMBL/GenBank/DDBJ whole genome shotgun (WGS) entry which is preliminary data.</text>
</comment>
<keyword evidence="3" id="KW-1185">Reference proteome</keyword>
<dbReference type="PANTHER" id="PTHR31126:SF1">
    <property type="entry name" value="TYROSINE SPECIFIC PROTEIN PHOSPHATASES DOMAIN-CONTAINING PROTEIN"/>
    <property type="match status" value="1"/>
</dbReference>
<dbReference type="Gene3D" id="3.90.190.10">
    <property type="entry name" value="Protein tyrosine phosphatase superfamily"/>
    <property type="match status" value="1"/>
</dbReference>
<dbReference type="InterPro" id="IPR029058">
    <property type="entry name" value="AB_hydrolase_fold"/>
</dbReference>
<evidence type="ECO:0000313" key="2">
    <source>
        <dbReference type="EMBL" id="KAK7202675.1"/>
    </source>
</evidence>